<reference evidence="2" key="1">
    <citation type="journal article" date="2006" name="J. Gen. Virol.">
        <title>Genomic characterization of a novel poxvirus contributing to the decline of the red squirrel (Sciurus vulgaris) in the UK.</title>
        <authorList>
            <person name="McInnes C.J."/>
            <person name="Wood A.R."/>
            <person name="Thomas K."/>
            <person name="Sainsbury A.W."/>
            <person name="Gurnell J."/>
            <person name="Dein F.J."/>
            <person name="Nettleton P.F."/>
        </authorList>
    </citation>
    <scope>NUCLEOTIDE SEQUENCE</scope>
    <source>
        <strain evidence="2">1296/99</strain>
    </source>
</reference>
<dbReference type="Proteomes" id="UP000144311">
    <property type="component" value="Segment"/>
</dbReference>
<dbReference type="EMBL" id="AH015635">
    <property type="protein sequence ID" value="ABD51436.1"/>
    <property type="molecule type" value="Genomic_DNA"/>
</dbReference>
<protein>
    <submittedName>
        <fullName evidence="3">Hypothetical pox protein</fullName>
    </submittedName>
    <submittedName>
        <fullName evidence="2">K2L</fullName>
    </submittedName>
</protein>
<organism evidence="2">
    <name type="scientific">Squirrelpox virus</name>
    <dbReference type="NCBI Taxonomy" id="240426"/>
    <lineage>
        <taxon>Viruses</taxon>
        <taxon>Varidnaviria</taxon>
        <taxon>Bamfordvirae</taxon>
        <taxon>Nucleocytoviricota</taxon>
        <taxon>Pokkesviricetes</taxon>
        <taxon>Chitovirales</taxon>
        <taxon>Poxviridae</taxon>
        <taxon>Chordopoxvirinae</taxon>
        <taxon>Sciuripoxvirus</taxon>
        <taxon>Sciuripoxvirus squirrelpox</taxon>
    </lineage>
</organism>
<gene>
    <name evidence="2" type="primary">K2L</name>
    <name evidence="3" type="ORF">SQPV_0020</name>
</gene>
<evidence type="ECO:0000313" key="3">
    <source>
        <dbReference type="EMBL" id="CCD83185.1"/>
    </source>
</evidence>
<sequence length="139" mass="14424">MARYHLGRAFVIIFVVAIVLVIIWRVAEVMKIHNPYGRVGETSTTANWSFSSLNSTDLFTQNYTSEFATTAGATNATLTNATLGATEAATLGATEAATTVSAVATPAPASALTSAVTNVTNTTSVIGNEFHGPLIDLSG</sequence>
<evidence type="ECO:0000313" key="4">
    <source>
        <dbReference type="Proteomes" id="UP000144311"/>
    </source>
</evidence>
<reference evidence="3 4" key="3">
    <citation type="submission" date="2013-10" db="EMBL/GenBank/DDBJ databases">
        <title>The genome of epidemic Squirrel Poxvirus reveals novel virulence genes.</title>
        <authorList>
            <person name="Darby A.C."/>
            <person name="McInnes C.J."/>
            <person name="Kjaer K.H."/>
            <person name="Wood A.R."/>
            <person name="Hughes M."/>
            <person name="Martensen P.M."/>
            <person name="Radford A.D."/>
            <person name="Hall N."/>
            <person name="Chantrey J."/>
        </authorList>
    </citation>
    <scope>NUCLEOTIDE SEQUENCE [LARGE SCALE GENOMIC DNA]</scope>
    <source>
        <strain evidence="3">Red squirrel UK</strain>
    </source>
</reference>
<feature type="transmembrane region" description="Helical" evidence="1">
    <location>
        <begin position="6"/>
        <end position="27"/>
    </location>
</feature>
<dbReference type="GeneID" id="18158412"/>
<dbReference type="EMBL" id="HE601899">
    <property type="protein sequence ID" value="CCD83185.1"/>
    <property type="molecule type" value="Genomic_DNA"/>
</dbReference>
<evidence type="ECO:0000313" key="2">
    <source>
        <dbReference type="EMBL" id="ABD51436.1"/>
    </source>
</evidence>
<keyword evidence="1" id="KW-1133">Transmembrane helix</keyword>
<proteinExistence type="predicted"/>
<reference evidence="3 4" key="2">
    <citation type="submission" date="2011-10" db="EMBL/GenBank/DDBJ databases">
        <authorList>
            <person name="Darby A."/>
        </authorList>
    </citation>
    <scope>NUCLEOTIDE SEQUENCE [LARGE SCALE GENOMIC DNA]</scope>
    <source>
        <strain evidence="3">Red squirrel UK</strain>
    </source>
</reference>
<accession>Q1HTV0</accession>
<evidence type="ECO:0000256" key="1">
    <source>
        <dbReference type="SAM" id="Phobius"/>
    </source>
</evidence>
<keyword evidence="4" id="KW-1185">Reference proteome</keyword>
<dbReference type="RefSeq" id="YP_008658427.1">
    <property type="nucleotide sequence ID" value="NC_022563.1"/>
</dbReference>
<keyword evidence="1" id="KW-0472">Membrane</keyword>
<keyword evidence="1" id="KW-0812">Transmembrane</keyword>
<name>Q1HTV0_9POXV</name>
<dbReference type="KEGG" id="vg:18158412"/>